<dbReference type="EMBL" id="BBMZ01000012">
    <property type="protein sequence ID" value="GAL58661.1"/>
    <property type="molecule type" value="Genomic_DNA"/>
</dbReference>
<proteinExistence type="predicted"/>
<dbReference type="Gene3D" id="2.60.120.10">
    <property type="entry name" value="Jelly Rolls"/>
    <property type="match status" value="1"/>
</dbReference>
<dbReference type="SUPFAM" id="SSF51182">
    <property type="entry name" value="RmlC-like cupins"/>
    <property type="match status" value="1"/>
</dbReference>
<dbReference type="OrthoDB" id="9791759at2"/>
<dbReference type="InterPro" id="IPR047121">
    <property type="entry name" value="YjiB-like"/>
</dbReference>
<dbReference type="eggNOG" id="COG4297">
    <property type="taxonomic scope" value="Bacteria"/>
</dbReference>
<dbReference type="RefSeq" id="WP_042391768.1">
    <property type="nucleotide sequence ID" value="NZ_BBMZ01000012.1"/>
</dbReference>
<comment type="caution">
    <text evidence="2">The sequence shown here is derived from an EMBL/GenBank/DDBJ whole genome shotgun (WGS) entry which is preliminary data.</text>
</comment>
<name>A0A090V1H2_PSEVU</name>
<dbReference type="InterPro" id="IPR013096">
    <property type="entry name" value="Cupin_2"/>
</dbReference>
<evidence type="ECO:0000313" key="2">
    <source>
        <dbReference type="EMBL" id="GAL58661.1"/>
    </source>
</evidence>
<dbReference type="PANTHER" id="PTHR36448:SF2">
    <property type="entry name" value="CUPIN TYPE-1 DOMAIN-CONTAINING PROTEIN"/>
    <property type="match status" value="1"/>
</dbReference>
<accession>A0A090V1H2</accession>
<dbReference type="STRING" id="1115515.EV102420_12_01670"/>
<dbReference type="Pfam" id="PF07883">
    <property type="entry name" value="Cupin_2"/>
    <property type="match status" value="1"/>
</dbReference>
<dbReference type="InterPro" id="IPR011051">
    <property type="entry name" value="RmlC_Cupin_sf"/>
</dbReference>
<reference evidence="2 3" key="1">
    <citation type="submission" date="2014-09" db="EMBL/GenBank/DDBJ databases">
        <title>Whole genome shotgun sequence of Escherichia vulneris NBRC 102420.</title>
        <authorList>
            <person name="Yoshida Y."/>
            <person name="Hosoyama A."/>
            <person name="Tsuchikane K."/>
            <person name="Ohji S."/>
            <person name="Ichikawa N."/>
            <person name="Kimura A."/>
            <person name="Yamazoe A."/>
            <person name="Ezaki T."/>
            <person name="Fujita N."/>
        </authorList>
    </citation>
    <scope>NUCLEOTIDE SEQUENCE [LARGE SCALE GENOMIC DNA]</scope>
    <source>
        <strain evidence="2 3">NBRC 102420</strain>
    </source>
</reference>
<keyword evidence="3" id="KW-1185">Reference proteome</keyword>
<dbReference type="InterPro" id="IPR014500">
    <property type="entry name" value="UCP019307_cupin"/>
</dbReference>
<protein>
    <recommendedName>
        <fullName evidence="1">Cupin type-2 domain-containing protein</fullName>
    </recommendedName>
</protein>
<evidence type="ECO:0000313" key="3">
    <source>
        <dbReference type="Proteomes" id="UP000029462"/>
    </source>
</evidence>
<organism evidence="2 3">
    <name type="scientific">Pseudescherichia vulneris NBRC 102420</name>
    <dbReference type="NCBI Taxonomy" id="1115515"/>
    <lineage>
        <taxon>Bacteria</taxon>
        <taxon>Pseudomonadati</taxon>
        <taxon>Pseudomonadota</taxon>
        <taxon>Gammaproteobacteria</taxon>
        <taxon>Enterobacterales</taxon>
        <taxon>Enterobacteriaceae</taxon>
        <taxon>Pseudescherichia</taxon>
    </lineage>
</organism>
<evidence type="ECO:0000259" key="1">
    <source>
        <dbReference type="Pfam" id="PF07883"/>
    </source>
</evidence>
<dbReference type="CDD" id="cd02219">
    <property type="entry name" value="cupin_YjlB-like"/>
    <property type="match status" value="1"/>
</dbReference>
<dbReference type="Proteomes" id="UP000029462">
    <property type="component" value="Unassembled WGS sequence"/>
</dbReference>
<sequence>MPDVNDSTSVLLLAANGWVPNNPYLPVLIYRRVFTPDENGVETAQQLFEKNGWPAQWVDGIYPYHHYHSNAHEVLAIARGEARLMLGGPEGKEVTVRGGDIVLLPAGTGHCNLHSSDDFTVVGAYPPDQQFDLCRGAPTPEMLAAIANAPFPHCDPVYGEKGPLIKNWLNI</sequence>
<gene>
    <name evidence="2" type="ORF">EV102420_12_01670</name>
</gene>
<feature type="domain" description="Cupin type-2" evidence="1">
    <location>
        <begin position="65"/>
        <end position="116"/>
    </location>
</feature>
<dbReference type="InterPro" id="IPR014710">
    <property type="entry name" value="RmlC-like_jellyroll"/>
</dbReference>
<dbReference type="PIRSF" id="PIRSF019307">
    <property type="entry name" value="UCP019307"/>
    <property type="match status" value="1"/>
</dbReference>
<dbReference type="PANTHER" id="PTHR36448">
    <property type="entry name" value="BLR7373 PROTEIN"/>
    <property type="match status" value="1"/>
</dbReference>
<dbReference type="AlphaFoldDB" id="A0A090V1H2"/>